<dbReference type="EMBL" id="RXOC01000004">
    <property type="protein sequence ID" value="RXF70580.1"/>
    <property type="molecule type" value="Genomic_DNA"/>
</dbReference>
<evidence type="ECO:0000313" key="3">
    <source>
        <dbReference type="Proteomes" id="UP000290848"/>
    </source>
</evidence>
<gene>
    <name evidence="2" type="ORF">EKH83_08035</name>
    <name evidence="1" type="ORF">F1649_19590</name>
</gene>
<evidence type="ECO:0000313" key="4">
    <source>
        <dbReference type="Proteomes" id="UP000322918"/>
    </source>
</evidence>
<dbReference type="Proteomes" id="UP000322918">
    <property type="component" value="Unassembled WGS sequence"/>
</dbReference>
<dbReference type="PANTHER" id="PTHR37310">
    <property type="entry name" value="CYTOPLASMIC PROTEIN-RELATED"/>
    <property type="match status" value="1"/>
</dbReference>
<sequence>MGYHEWKSCIDACLQCAAVCNHCASSCTKEEDVKMMAGCIEMDMQCAAVCYASAQLMSMGSPHAKQLCSICADICEACGNECGKHQTEHCQECARICKECAEECRKMAA</sequence>
<dbReference type="InterPro" id="IPR005560">
    <property type="entry name" value="Csp_YhjQ"/>
</dbReference>
<dbReference type="EMBL" id="VWNE01000041">
    <property type="protein sequence ID" value="KAA8476777.1"/>
    <property type="molecule type" value="Genomic_DNA"/>
</dbReference>
<dbReference type="RefSeq" id="WP_128768885.1">
    <property type="nucleotide sequence ID" value="NZ_RXOC01000004.1"/>
</dbReference>
<evidence type="ECO:0000313" key="2">
    <source>
        <dbReference type="EMBL" id="RXF70580.1"/>
    </source>
</evidence>
<keyword evidence="4" id="KW-1185">Reference proteome</keyword>
<dbReference type="PANTHER" id="PTHR37310:SF1">
    <property type="entry name" value="CYTOPLASMIC PROTEIN"/>
    <property type="match status" value="1"/>
</dbReference>
<comment type="caution">
    <text evidence="2">The sequence shown here is derived from an EMBL/GenBank/DDBJ whole genome shotgun (WGS) entry which is preliminary data.</text>
</comment>
<dbReference type="Pfam" id="PF03860">
    <property type="entry name" value="Csp"/>
    <property type="match status" value="1"/>
</dbReference>
<dbReference type="CDD" id="cd08026">
    <property type="entry name" value="DUF326"/>
    <property type="match status" value="1"/>
</dbReference>
<dbReference type="InterPro" id="IPR044543">
    <property type="entry name" value="YHJQ-like"/>
</dbReference>
<reference evidence="1 4" key="2">
    <citation type="submission" date="2019-09" db="EMBL/GenBank/DDBJ databases">
        <title>Pararcticibacter amylolyticus gen. nov., sp. nov., isolated from a rottenly hemp rope, and reclassification of Pedobacter tournemirensis as Pararcticibacter tournemirensis comb. nov.</title>
        <authorList>
            <person name="Cai Y."/>
        </authorList>
    </citation>
    <scope>NUCLEOTIDE SEQUENCE [LARGE SCALE GENOMIC DNA]</scope>
    <source>
        <strain evidence="1 4">TF5-37.2-LB10</strain>
    </source>
</reference>
<dbReference type="Gene3D" id="1.20.1270.360">
    <property type="match status" value="1"/>
</dbReference>
<dbReference type="Proteomes" id="UP000290848">
    <property type="component" value="Unassembled WGS sequence"/>
</dbReference>
<name>A0A4Q0MB99_9SPHI</name>
<organism evidence="2 3">
    <name type="scientific">Arcticibacter tournemirensis</name>
    <dbReference type="NCBI Taxonomy" id="699437"/>
    <lineage>
        <taxon>Bacteria</taxon>
        <taxon>Pseudomonadati</taxon>
        <taxon>Bacteroidota</taxon>
        <taxon>Sphingobacteriia</taxon>
        <taxon>Sphingobacteriales</taxon>
        <taxon>Sphingobacteriaceae</taxon>
        <taxon>Arcticibacter</taxon>
    </lineage>
</organism>
<dbReference type="OrthoDB" id="5396211at2"/>
<evidence type="ECO:0000313" key="1">
    <source>
        <dbReference type="EMBL" id="KAA8476777.1"/>
    </source>
</evidence>
<protein>
    <submittedName>
        <fullName evidence="2">Four-helix bundle copper-binding protein</fullName>
    </submittedName>
</protein>
<reference evidence="2 3" key="1">
    <citation type="submission" date="2018-12" db="EMBL/GenBank/DDBJ databases">
        <title>The Draft Genome Sequence of the Soil Bacterium Pedobacter tournemirensis R1.</title>
        <authorList>
            <person name="He J."/>
        </authorList>
    </citation>
    <scope>NUCLEOTIDE SEQUENCE [LARGE SCALE GENOMIC DNA]</scope>
    <source>
        <strain evidence="2 3">R1</strain>
    </source>
</reference>
<accession>A0A4Q0MB99</accession>
<dbReference type="AlphaFoldDB" id="A0A4Q0MB99"/>
<proteinExistence type="predicted"/>